<keyword evidence="3" id="KW-1185">Reference proteome</keyword>
<evidence type="ECO:0000313" key="3">
    <source>
        <dbReference type="Proteomes" id="UP001165063"/>
    </source>
</evidence>
<evidence type="ECO:0000313" key="2">
    <source>
        <dbReference type="EMBL" id="GMG40647.1"/>
    </source>
</evidence>
<comment type="caution">
    <text evidence="2">The sequence shown here is derived from an EMBL/GenBank/DDBJ whole genome shotgun (WGS) entry which is preliminary data.</text>
</comment>
<sequence length="74" mass="8418">MPEPLTPKVQLKQFEVQNNTEDEDDEMFATPNESSTLKSPTKMLSSKPVNLYNPTPSQLKKNELNGRKLATNRQ</sequence>
<proteinExistence type="predicted"/>
<dbReference type="EMBL" id="BSXU01004016">
    <property type="protein sequence ID" value="GMG40647.1"/>
    <property type="molecule type" value="Genomic_DNA"/>
</dbReference>
<reference evidence="2" key="1">
    <citation type="submission" date="2023-04" db="EMBL/GenBank/DDBJ databases">
        <title>Ambrosiozyma monospora NBRC 1965.</title>
        <authorList>
            <person name="Ichikawa N."/>
            <person name="Sato H."/>
            <person name="Tonouchi N."/>
        </authorList>
    </citation>
    <scope>NUCLEOTIDE SEQUENCE</scope>
    <source>
        <strain evidence="2">NBRC 1965</strain>
    </source>
</reference>
<evidence type="ECO:0000256" key="1">
    <source>
        <dbReference type="SAM" id="MobiDB-lite"/>
    </source>
</evidence>
<feature type="region of interest" description="Disordered" evidence="1">
    <location>
        <begin position="1"/>
        <end position="74"/>
    </location>
</feature>
<feature type="compositionally biased region" description="Polar residues" evidence="1">
    <location>
        <begin position="31"/>
        <end position="59"/>
    </location>
</feature>
<accession>A0A9W6Z2Q9</accession>
<gene>
    <name evidence="2" type="ORF">Amon01_000637300</name>
</gene>
<organism evidence="2 3">
    <name type="scientific">Ambrosiozyma monospora</name>
    <name type="common">Yeast</name>
    <name type="synonym">Endomycopsis monosporus</name>
    <dbReference type="NCBI Taxonomy" id="43982"/>
    <lineage>
        <taxon>Eukaryota</taxon>
        <taxon>Fungi</taxon>
        <taxon>Dikarya</taxon>
        <taxon>Ascomycota</taxon>
        <taxon>Saccharomycotina</taxon>
        <taxon>Pichiomycetes</taxon>
        <taxon>Pichiales</taxon>
        <taxon>Pichiaceae</taxon>
        <taxon>Ambrosiozyma</taxon>
    </lineage>
</organism>
<protein>
    <submittedName>
        <fullName evidence="2">Unnamed protein product</fullName>
    </submittedName>
</protein>
<dbReference type="AlphaFoldDB" id="A0A9W6Z2Q9"/>
<name>A0A9W6Z2Q9_AMBMO</name>
<dbReference type="Proteomes" id="UP001165063">
    <property type="component" value="Unassembled WGS sequence"/>
</dbReference>